<proteinExistence type="predicted"/>
<keyword evidence="1" id="KW-0472">Membrane</keyword>
<evidence type="ECO:0000313" key="3">
    <source>
        <dbReference type="EMBL" id="KMS54427.1"/>
    </source>
</evidence>
<dbReference type="EMBL" id="JACU01000022">
    <property type="protein sequence ID" value="KMS50354.1"/>
    <property type="molecule type" value="Genomic_DNA"/>
</dbReference>
<keyword evidence="4" id="KW-1185">Reference proteome</keyword>
<reference evidence="3" key="1">
    <citation type="submission" date="2014-01" db="EMBL/GenBank/DDBJ databases">
        <authorList>
            <person name="Pearce S."/>
            <person name="Pandey G."/>
            <person name="Oakeshott J."/>
        </authorList>
    </citation>
    <scope>NUCLEOTIDE SEQUENCE</scope>
    <source>
        <strain evidence="3">LL02</strain>
    </source>
</reference>
<keyword evidence="1" id="KW-1133">Transmembrane helix</keyword>
<keyword evidence="1" id="KW-0812">Transmembrane</keyword>
<evidence type="ECO:0000256" key="1">
    <source>
        <dbReference type="SAM" id="Phobius"/>
    </source>
</evidence>
<protein>
    <submittedName>
        <fullName evidence="3">Uncharacterized protein</fullName>
    </submittedName>
</protein>
<dbReference type="EMBL" id="JACU01000006">
    <property type="protein sequence ID" value="KMS54427.1"/>
    <property type="molecule type" value="Genomic_DNA"/>
</dbReference>
<evidence type="ECO:0000313" key="2">
    <source>
        <dbReference type="EMBL" id="KMS50354.1"/>
    </source>
</evidence>
<organism evidence="3 4">
    <name type="scientific">Novosphingobium barchaimii LL02</name>
    <dbReference type="NCBI Taxonomy" id="1114963"/>
    <lineage>
        <taxon>Bacteria</taxon>
        <taxon>Pseudomonadati</taxon>
        <taxon>Pseudomonadota</taxon>
        <taxon>Alphaproteobacteria</taxon>
        <taxon>Sphingomonadales</taxon>
        <taxon>Sphingomonadaceae</taxon>
        <taxon>Novosphingobium</taxon>
    </lineage>
</organism>
<evidence type="ECO:0000313" key="4">
    <source>
        <dbReference type="Proteomes" id="UP000052268"/>
    </source>
</evidence>
<dbReference type="PATRIC" id="fig|1114963.3.peg.3003"/>
<sequence length="29" mass="3143">MVLASVLAMLSIVIVARLLVMVALERAYP</sequence>
<name>A0A0J7XRX6_9SPHN</name>
<dbReference type="Proteomes" id="UP000052268">
    <property type="component" value="Unassembled WGS sequence"/>
</dbReference>
<feature type="transmembrane region" description="Helical" evidence="1">
    <location>
        <begin position="6"/>
        <end position="24"/>
    </location>
</feature>
<dbReference type="AlphaFoldDB" id="A0A0J7XRX6"/>
<accession>A0A0J7XRX6</accession>
<comment type="caution">
    <text evidence="3">The sequence shown here is derived from an EMBL/GenBank/DDBJ whole genome shotgun (WGS) entry which is preliminary data.</text>
</comment>
<reference evidence="3 4" key="2">
    <citation type="journal article" date="2015" name="G3 (Bethesda)">
        <title>Insights into Ongoing Evolution of the Hexachlorocyclohexane Catabolic Pathway from Comparative Genomics of Ten Sphingomonadaceae Strains.</title>
        <authorList>
            <person name="Pearce S.L."/>
            <person name="Oakeshott J.G."/>
            <person name="Pandey G."/>
        </authorList>
    </citation>
    <scope>NUCLEOTIDE SEQUENCE [LARGE SCALE GENOMIC DNA]</scope>
    <source>
        <strain evidence="3 4">LL02</strain>
    </source>
</reference>
<gene>
    <name evidence="2" type="ORF">V474_12630</name>
    <name evidence="3" type="ORF">V474_20845</name>
</gene>